<dbReference type="Pfam" id="PF12708">
    <property type="entry name" value="Pect-lyase_RHGA_epim"/>
    <property type="match status" value="2"/>
</dbReference>
<feature type="chain" id="PRO_5035476571" evidence="2">
    <location>
        <begin position="20"/>
        <end position="1320"/>
    </location>
</feature>
<comment type="caution">
    <text evidence="4">The sequence shown here is derived from an EMBL/GenBank/DDBJ whole genome shotgun (WGS) entry which is preliminary data.</text>
</comment>
<dbReference type="InterPro" id="IPR011050">
    <property type="entry name" value="Pectin_lyase_fold/virulence"/>
</dbReference>
<dbReference type="PANTHER" id="PTHR37981:SF1">
    <property type="entry name" value="SGNH HYDROLASE-TYPE ESTERASE DOMAIN-CONTAINING PROTEIN"/>
    <property type="match status" value="1"/>
</dbReference>
<sequence length="1320" mass="145186">MRRTILLVLLSGIHSLVSCLSDSSPVDGIKSLENLKFYKPSQSEFQHIEQRHADVLRVQAVNRTEPKSAFANFRHRNVTQTELAAAQKLVDKAAEEQSVYNEWIINNPRKNNYHHRSAGEQTIHRRGAPSRPTFNPATLDAIELVGNVDVQNMIDNGTFVAHEDDPKTAELRARHLGEDYLTKRADVPGGPNPWWFSRLDHTGHPAFNGNSSYRTFRNVWDYGAIGNGVADDTKAIQRAISDGNRCGANCAGSTTTGAVVYLPPGLRDPRNTHTGALDRTYRISSTLILYFDTQLVGAPGYGSILKASTSFIGDAIITCDVYLADGTSEWYLNTGNFYRNLRNLEIDLRSATRPKNLMGVHWQVAQAASVESVIIYMGPKSSSSQVGIFAENGSGGWITNILTDGGLYGFLGGNQQYSINGFSAQNAKNGIGLIWVRHMRKDYDWTWSWTGVIIHDCDVGIDLTANGSSQAEPVGSFVLVDSFFQNVPTIIKTYLSTSNKQQGSTVITVSNTGFRDCGNFILLPNNQVVNPQGGISSSQIDYLQIGDMVTHNDSAYGWFEGKVTRPIELTTSGREGDWYPQRAYMNPGRPHYLTYTDSQILNANLVAKGDGRTDDTAALQALFSYAADHSMLLYIPAGTYMISGPLNIPSGCRIMGEAWSQLMAYGSAFADENNPTAMITVGSGEKGIVEMQNLMFTSRGALPGLVLVQWNIKAAEQGSAGMWDCHFRVGGAAGTELTRADCPRLSGGVKSKCIAANMLMLITGNSNGYFENVWGWVGDHDIDFNSQGLDGQIDIFVGRGFLIIGDGGGLVFRGTASEHSVLYQYNIVNAKNVYLSIIQTESPWSRLYQAPTPFRSPQWVGDPVFDMCGEDTVDCNSAWSLLVQFSRNIYIDGTGMYSWFKDYVQDCVHDNSCQQRLVNIHRVANSFFVDMTAIGAREMVTPAISEGTNLIRYAKDHLQATVYPWWATVATYGEFGGDDLDTTVEGYPIKEGWVAFGDSYAAGIGAGTPLDAVDTCKRGTGAYISILDQILATWLPESSDLATSSFTGNDLGFGDIVSHCIMGYKSRSNCQKDIANAKAILETNKVQELVHDVLDKIHAKAYKKRFVVYWTSYPKFFEVADTTCDSSYFQELIYAGEYLTTTLRNQLNELSVLVNDQIDFAIRRYNALEPYPKAVHVYIEKLNNIYQGHRFCEPGVKETLKSEADQAKVAFFYDNGYDDIPKDSEGFRMPPARPNAPSGWSIPTYNSGTCPANQPGDSSEPLDTMNCDIAKGLAAGQIATGTGSDTAYDGEVTRNSDGSVSITDFVVRLLVTRFEGTSRR</sequence>
<dbReference type="SUPFAM" id="SSF52266">
    <property type="entry name" value="SGNH hydrolase"/>
    <property type="match status" value="1"/>
</dbReference>
<dbReference type="PANTHER" id="PTHR37981">
    <property type="entry name" value="LIPASE 2"/>
    <property type="match status" value="1"/>
</dbReference>
<evidence type="ECO:0000313" key="5">
    <source>
        <dbReference type="Proteomes" id="UP000813461"/>
    </source>
</evidence>
<evidence type="ECO:0000259" key="3">
    <source>
        <dbReference type="Pfam" id="PF12708"/>
    </source>
</evidence>
<dbReference type="InterPro" id="IPR012334">
    <property type="entry name" value="Pectin_lyas_fold"/>
</dbReference>
<name>A0A8K0R4T6_9PLEO</name>
<dbReference type="EMBL" id="JAGMVJ010000012">
    <property type="protein sequence ID" value="KAH7084073.1"/>
    <property type="molecule type" value="Genomic_DNA"/>
</dbReference>
<organism evidence="4 5">
    <name type="scientific">Paraphoma chrysanthemicola</name>
    <dbReference type="NCBI Taxonomy" id="798071"/>
    <lineage>
        <taxon>Eukaryota</taxon>
        <taxon>Fungi</taxon>
        <taxon>Dikarya</taxon>
        <taxon>Ascomycota</taxon>
        <taxon>Pezizomycotina</taxon>
        <taxon>Dothideomycetes</taxon>
        <taxon>Pleosporomycetidae</taxon>
        <taxon>Pleosporales</taxon>
        <taxon>Pleosporineae</taxon>
        <taxon>Phaeosphaeriaceae</taxon>
        <taxon>Paraphoma</taxon>
    </lineage>
</organism>
<keyword evidence="5" id="KW-1185">Reference proteome</keyword>
<evidence type="ECO:0000313" key="4">
    <source>
        <dbReference type="EMBL" id="KAH7084073.1"/>
    </source>
</evidence>
<dbReference type="InterPro" id="IPR036514">
    <property type="entry name" value="SGNH_hydro_sf"/>
</dbReference>
<feature type="domain" description="Rhamnogalacturonase A/B/Epimerase-like pectate lyase" evidence="3">
    <location>
        <begin position="607"/>
        <end position="660"/>
    </location>
</feature>
<dbReference type="Gene3D" id="2.160.20.10">
    <property type="entry name" value="Single-stranded right-handed beta-helix, Pectin lyase-like"/>
    <property type="match status" value="2"/>
</dbReference>
<gene>
    <name evidence="4" type="ORF">FB567DRAFT_580726</name>
</gene>
<keyword evidence="2" id="KW-0732">Signal</keyword>
<protein>
    <submittedName>
        <fullName evidence="4">LysM domain-containing protein</fullName>
    </submittedName>
</protein>
<feature type="signal peptide" evidence="2">
    <location>
        <begin position="1"/>
        <end position="19"/>
    </location>
</feature>
<dbReference type="InterPro" id="IPR024535">
    <property type="entry name" value="RHGA/B-epi-like_pectate_lyase"/>
</dbReference>
<feature type="compositionally biased region" description="Polar residues" evidence="1">
    <location>
        <begin position="1241"/>
        <end position="1257"/>
    </location>
</feature>
<accession>A0A8K0R4T6</accession>
<dbReference type="GO" id="GO:0016788">
    <property type="term" value="F:hydrolase activity, acting on ester bonds"/>
    <property type="evidence" value="ECO:0007669"/>
    <property type="project" value="InterPro"/>
</dbReference>
<reference evidence="4" key="1">
    <citation type="journal article" date="2021" name="Nat. Commun.">
        <title>Genetic determinants of endophytism in the Arabidopsis root mycobiome.</title>
        <authorList>
            <person name="Mesny F."/>
            <person name="Miyauchi S."/>
            <person name="Thiergart T."/>
            <person name="Pickel B."/>
            <person name="Atanasova L."/>
            <person name="Karlsson M."/>
            <person name="Huettel B."/>
            <person name="Barry K.W."/>
            <person name="Haridas S."/>
            <person name="Chen C."/>
            <person name="Bauer D."/>
            <person name="Andreopoulos W."/>
            <person name="Pangilinan J."/>
            <person name="LaButti K."/>
            <person name="Riley R."/>
            <person name="Lipzen A."/>
            <person name="Clum A."/>
            <person name="Drula E."/>
            <person name="Henrissat B."/>
            <person name="Kohler A."/>
            <person name="Grigoriev I.V."/>
            <person name="Martin F.M."/>
            <person name="Hacquard S."/>
        </authorList>
    </citation>
    <scope>NUCLEOTIDE SEQUENCE</scope>
    <source>
        <strain evidence="4">MPI-SDFR-AT-0120</strain>
    </source>
</reference>
<dbReference type="OrthoDB" id="1046782at2759"/>
<dbReference type="CDD" id="cd23668">
    <property type="entry name" value="GH55_beta13glucanase-like"/>
    <property type="match status" value="1"/>
</dbReference>
<evidence type="ECO:0000256" key="1">
    <source>
        <dbReference type="SAM" id="MobiDB-lite"/>
    </source>
</evidence>
<dbReference type="Proteomes" id="UP000813461">
    <property type="component" value="Unassembled WGS sequence"/>
</dbReference>
<dbReference type="PROSITE" id="PS51257">
    <property type="entry name" value="PROKAR_LIPOPROTEIN"/>
    <property type="match status" value="1"/>
</dbReference>
<dbReference type="InterPro" id="IPR037460">
    <property type="entry name" value="SEST-like"/>
</dbReference>
<proteinExistence type="predicted"/>
<feature type="domain" description="Rhamnogalacturonase A/B/Epimerase-like pectate lyase" evidence="3">
    <location>
        <begin position="216"/>
        <end position="462"/>
    </location>
</feature>
<dbReference type="SUPFAM" id="SSF51126">
    <property type="entry name" value="Pectin lyase-like"/>
    <property type="match status" value="2"/>
</dbReference>
<dbReference type="Gene3D" id="3.40.50.1110">
    <property type="entry name" value="SGNH hydrolase"/>
    <property type="match status" value="1"/>
</dbReference>
<feature type="region of interest" description="Disordered" evidence="1">
    <location>
        <begin position="1233"/>
        <end position="1260"/>
    </location>
</feature>
<dbReference type="GO" id="GO:0006629">
    <property type="term" value="P:lipid metabolic process"/>
    <property type="evidence" value="ECO:0007669"/>
    <property type="project" value="TreeGrafter"/>
</dbReference>
<evidence type="ECO:0000256" key="2">
    <source>
        <dbReference type="SAM" id="SignalP"/>
    </source>
</evidence>